<keyword evidence="3" id="KW-1185">Reference proteome</keyword>
<sequence>MISNSGKMGSGRRILQGMLLLASGRREGIACFEGTPDAFGAALAPQLAMLIVGVLQVFVVPDKLLGLTKILLSLCVVLLPAVVSQFYAHRWGRDVLWLRYITAATWCNWVVLLISLGATILAGLLFPAILTQPGFMGALVLSVAVYEMWLQWYVARVGLGLSRGRALLLYASILAATLALYVFAALLPPHYIVLKDLLQPMINMKNS</sequence>
<feature type="transmembrane region" description="Helical" evidence="1">
    <location>
        <begin position="38"/>
        <end position="58"/>
    </location>
</feature>
<dbReference type="AlphaFoldDB" id="A0A094ZTT4"/>
<evidence type="ECO:0000313" key="2">
    <source>
        <dbReference type="EMBL" id="KGB25531.1"/>
    </source>
</evidence>
<accession>A0A094ZTT4</accession>
<feature type="transmembrane region" description="Helical" evidence="1">
    <location>
        <begin position="100"/>
        <end position="126"/>
    </location>
</feature>
<organism evidence="2 3">
    <name type="scientific">Acetobacter tropicalis</name>
    <dbReference type="NCBI Taxonomy" id="104102"/>
    <lineage>
        <taxon>Bacteria</taxon>
        <taxon>Pseudomonadati</taxon>
        <taxon>Pseudomonadota</taxon>
        <taxon>Alphaproteobacteria</taxon>
        <taxon>Acetobacterales</taxon>
        <taxon>Acetobacteraceae</taxon>
        <taxon>Acetobacter</taxon>
    </lineage>
</organism>
<evidence type="ECO:0000256" key="1">
    <source>
        <dbReference type="SAM" id="Phobius"/>
    </source>
</evidence>
<dbReference type="STRING" id="104102.AtDm6_0726"/>
<keyword evidence="1" id="KW-1133">Transmembrane helix</keyword>
<evidence type="ECO:0000313" key="3">
    <source>
        <dbReference type="Proteomes" id="UP000029448"/>
    </source>
</evidence>
<dbReference type="PATRIC" id="fig|104102.7.peg.721"/>
<dbReference type="GeneID" id="89479401"/>
<dbReference type="Proteomes" id="UP000029448">
    <property type="component" value="Unassembled WGS sequence"/>
</dbReference>
<keyword evidence="1" id="KW-0472">Membrane</keyword>
<reference evidence="2 3" key="1">
    <citation type="submission" date="2014-06" db="EMBL/GenBank/DDBJ databases">
        <title>Functional and comparative genomic analyses of the Drosophila gut microbiota identify candidate symbiosis factors.</title>
        <authorList>
            <person name="Newell P.D."/>
            <person name="Chaston J.M."/>
            <person name="Douglas A.E."/>
        </authorList>
    </citation>
    <scope>NUCLEOTIDE SEQUENCE [LARGE SCALE GENOMIC DNA]</scope>
    <source>
        <strain evidence="2 3">DmCS_006</strain>
    </source>
</reference>
<gene>
    <name evidence="2" type="ORF">AtDm6_0726</name>
</gene>
<dbReference type="EMBL" id="JOKM01000018">
    <property type="protein sequence ID" value="KGB25531.1"/>
    <property type="molecule type" value="Genomic_DNA"/>
</dbReference>
<feature type="transmembrane region" description="Helical" evidence="1">
    <location>
        <begin position="70"/>
        <end position="88"/>
    </location>
</feature>
<keyword evidence="1" id="KW-0812">Transmembrane</keyword>
<comment type="caution">
    <text evidence="2">The sequence shown here is derived from an EMBL/GenBank/DDBJ whole genome shotgun (WGS) entry which is preliminary data.</text>
</comment>
<feature type="transmembrane region" description="Helical" evidence="1">
    <location>
        <begin position="167"/>
        <end position="187"/>
    </location>
</feature>
<proteinExistence type="predicted"/>
<protein>
    <submittedName>
        <fullName evidence="2">Uncharacterized protein</fullName>
    </submittedName>
</protein>
<name>A0A094ZTT4_9PROT</name>
<dbReference type="RefSeq" id="WP_052051165.1">
    <property type="nucleotide sequence ID" value="NZ_JACAOJ010000008.1"/>
</dbReference>
<feature type="transmembrane region" description="Helical" evidence="1">
    <location>
        <begin position="138"/>
        <end position="155"/>
    </location>
</feature>